<keyword evidence="3" id="KW-1185">Reference proteome</keyword>
<dbReference type="AlphaFoldDB" id="A0A913ZYE1"/>
<dbReference type="Proteomes" id="UP000887568">
    <property type="component" value="Unplaced"/>
</dbReference>
<dbReference type="GeneID" id="119728476"/>
<dbReference type="EnsemblMetazoa" id="XM_038200732.1">
    <property type="protein sequence ID" value="XP_038056660.1"/>
    <property type="gene ID" value="LOC119728476"/>
</dbReference>
<dbReference type="InterPro" id="IPR029058">
    <property type="entry name" value="AB_hydrolase_fold"/>
</dbReference>
<evidence type="ECO:0000313" key="2">
    <source>
        <dbReference type="EnsemblMetazoa" id="XP_038056658.1"/>
    </source>
</evidence>
<dbReference type="RefSeq" id="XP_038056660.1">
    <property type="nucleotide sequence ID" value="XM_038200732.1"/>
</dbReference>
<name>A0A913ZYE1_PATMI</name>
<feature type="compositionally biased region" description="Basic and acidic residues" evidence="1">
    <location>
        <begin position="462"/>
        <end position="494"/>
    </location>
</feature>
<evidence type="ECO:0000313" key="3">
    <source>
        <dbReference type="Proteomes" id="UP000887568"/>
    </source>
</evidence>
<dbReference type="InterPro" id="IPR019149">
    <property type="entry name" value="ABHD18"/>
</dbReference>
<feature type="compositionally biased region" description="Polar residues" evidence="1">
    <location>
        <begin position="361"/>
        <end position="405"/>
    </location>
</feature>
<feature type="region of interest" description="Disordered" evidence="1">
    <location>
        <begin position="299"/>
        <end position="508"/>
    </location>
</feature>
<feature type="compositionally biased region" description="Polar residues" evidence="1">
    <location>
        <begin position="336"/>
        <end position="349"/>
    </location>
</feature>
<organism evidence="2 3">
    <name type="scientific">Patiria miniata</name>
    <name type="common">Bat star</name>
    <name type="synonym">Asterina miniata</name>
    <dbReference type="NCBI Taxonomy" id="46514"/>
    <lineage>
        <taxon>Eukaryota</taxon>
        <taxon>Metazoa</taxon>
        <taxon>Echinodermata</taxon>
        <taxon>Eleutherozoa</taxon>
        <taxon>Asterozoa</taxon>
        <taxon>Asteroidea</taxon>
        <taxon>Valvatacea</taxon>
        <taxon>Valvatida</taxon>
        <taxon>Asterinidae</taxon>
        <taxon>Patiria</taxon>
    </lineage>
</organism>
<dbReference type="OMA" id="LADCHIH"/>
<feature type="compositionally biased region" description="Polar residues" evidence="1">
    <location>
        <begin position="434"/>
        <end position="450"/>
    </location>
</feature>
<dbReference type="OrthoDB" id="9987145at2759"/>
<dbReference type="SUPFAM" id="SSF53474">
    <property type="entry name" value="alpha/beta-Hydrolases"/>
    <property type="match status" value="1"/>
</dbReference>
<evidence type="ECO:0000256" key="1">
    <source>
        <dbReference type="SAM" id="MobiDB-lite"/>
    </source>
</evidence>
<dbReference type="PANTHER" id="PTHR13617">
    <property type="entry name" value="PROTEIN ABHD18"/>
    <property type="match status" value="1"/>
</dbReference>
<feature type="compositionally biased region" description="Basic and acidic residues" evidence="1">
    <location>
        <begin position="351"/>
        <end position="360"/>
    </location>
</feature>
<proteinExistence type="predicted"/>
<dbReference type="Pfam" id="PF09752">
    <property type="entry name" value="ABHD18"/>
    <property type="match status" value="1"/>
</dbReference>
<sequence length="617" mass="69476">MLAKASKLDVVWRKLLLTKFFTKGWGTVDNLKRMCKFGQVISDRSHCKHLVDKTYPVFIDKNEQKGECRILEGHFLSPFAKYMKGIMPKEVETARFQVVLPLRWKSEKKPICIHLAGTGDHGFWRRRTIMARPLLKEHGIASIILENPFYGLRKPKEQSRSSLLNVSDLFVMGGALVLETLTLLHWCEKEGYGPLGVSGISMGGHMATLAATNWHKPIALIPCLSWSNATPTFTQGVFSGSIPWETLASEYVFHSEYEAEILRKLMKCPQYDAYRLGQEFAANFPESMEELRKVTLKSGLRSSLQDQPKTEPATASPDGARDAVSMTDNKGDLELDQQSSKCNVASQVESVPRELNRHQNDSIPETRNGLASPSDTCQTSETNLSEMTDPNTALDAENQNTFRTENSSRDVSRNSVGSFSEDAGHSYLDEESSETNTLKRNLNETSSNAHPSLDAVQGSSRIDVDRQVDRSGHSSEKDDQRSKLNTSVKDEGQRKKSSRKRDKASSKMKLTKEEYEAVKNDALQFMKGVMDAATFVGNFSKPVDPELVFAVLANQDAYIPWYQMPSLKELWPGMEVRYVNSGHVAAILFKQNHFRRAIHDAFQKMEKKYHGVFPEES</sequence>
<dbReference type="EnsemblMetazoa" id="XM_038200731.1">
    <property type="protein sequence ID" value="XP_038056659.1"/>
    <property type="gene ID" value="LOC119728476"/>
</dbReference>
<accession>A0A913ZYE1</accession>
<evidence type="ECO:0008006" key="4">
    <source>
        <dbReference type="Google" id="ProtNLM"/>
    </source>
</evidence>
<dbReference type="EnsemblMetazoa" id="XM_038200730.1">
    <property type="protein sequence ID" value="XP_038056658.1"/>
    <property type="gene ID" value="LOC119728476"/>
</dbReference>
<reference evidence="2" key="1">
    <citation type="submission" date="2022-11" db="UniProtKB">
        <authorList>
            <consortium name="EnsemblMetazoa"/>
        </authorList>
    </citation>
    <scope>IDENTIFICATION</scope>
</reference>
<dbReference type="Gene3D" id="3.40.50.1820">
    <property type="entry name" value="alpha/beta hydrolase"/>
    <property type="match status" value="1"/>
</dbReference>
<dbReference type="RefSeq" id="XP_038056659.1">
    <property type="nucleotide sequence ID" value="XM_038200731.1"/>
</dbReference>
<protein>
    <recommendedName>
        <fullName evidence="4">Protein ABHD18</fullName>
    </recommendedName>
</protein>
<dbReference type="PANTHER" id="PTHR13617:SF14">
    <property type="entry name" value="PROTEIN ABHD18"/>
    <property type="match status" value="1"/>
</dbReference>
<dbReference type="RefSeq" id="XP_038056658.1">
    <property type="nucleotide sequence ID" value="XM_038200730.1"/>
</dbReference>